<feature type="region of interest" description="Disordered" evidence="6">
    <location>
        <begin position="257"/>
        <end position="305"/>
    </location>
</feature>
<keyword evidence="4" id="KW-0949">S-adenosyl-L-methionine</keyword>
<dbReference type="PROSITE" id="PS51675">
    <property type="entry name" value="SAM_MT_TRM10"/>
    <property type="match status" value="1"/>
</dbReference>
<dbReference type="EMBL" id="JALJOU010000051">
    <property type="protein sequence ID" value="KAK9828386.1"/>
    <property type="molecule type" value="Genomic_DNA"/>
</dbReference>
<organism evidence="8 9">
    <name type="scientific">Elliptochloris bilobata</name>
    <dbReference type="NCBI Taxonomy" id="381761"/>
    <lineage>
        <taxon>Eukaryota</taxon>
        <taxon>Viridiplantae</taxon>
        <taxon>Chlorophyta</taxon>
        <taxon>core chlorophytes</taxon>
        <taxon>Trebouxiophyceae</taxon>
        <taxon>Trebouxiophyceae incertae sedis</taxon>
        <taxon>Elliptochloris clade</taxon>
        <taxon>Elliptochloris</taxon>
    </lineage>
</organism>
<dbReference type="InterPro" id="IPR007356">
    <property type="entry name" value="tRNA_m1G_MeTrfase_euk"/>
</dbReference>
<dbReference type="InterPro" id="IPR028564">
    <property type="entry name" value="MT_TRM10-typ"/>
</dbReference>
<sequence length="305" mass="33129">MKKRAKLEAKQAKRAERKECEKKERAALAAARKEEAAKRVAAMTTEEALAFRAECRKKREDRQAENKERKARLAAAVQSGQRIIIDLDFADFMTDQELRSLAQQLSFSYAANARAAVPAHLHLTSVAGRMGEVLHRQLSGMKNWLVTRAEEPYLDQFAGRSDELVYLTADSPNELEALDPGKAYIIGGIVDRNRHKDLCAGKARKQGIATARLPVSQHFKLTSSAVLTVNQVVEALLNFADLGDWRAALERTIPALPASNNGGAAEASGANAPAAANGVRAVAEPPEDEPAPKKSRIDAATVAVD</sequence>
<feature type="domain" description="SAM-dependent MTase TRM10-type" evidence="7">
    <location>
        <begin position="69"/>
        <end position="260"/>
    </location>
</feature>
<dbReference type="Gene3D" id="3.40.1280.30">
    <property type="match status" value="1"/>
</dbReference>
<feature type="compositionally biased region" description="Low complexity" evidence="6">
    <location>
        <begin position="257"/>
        <end position="284"/>
    </location>
</feature>
<protein>
    <recommendedName>
        <fullName evidence="1">tRNA (guanine(9)-N(1))-methyltransferase</fullName>
        <ecNumber evidence="1">2.1.1.221</ecNumber>
    </recommendedName>
</protein>
<gene>
    <name evidence="8" type="ORF">WJX81_002797</name>
</gene>
<accession>A0AAW1R3S4</accession>
<evidence type="ECO:0000259" key="7">
    <source>
        <dbReference type="PROSITE" id="PS51675"/>
    </source>
</evidence>
<comment type="catalytic activity">
    <reaction evidence="5">
        <text>guanosine(9) in tRNA + S-adenosyl-L-methionine = N(1)-methylguanosine(9) in tRNA + S-adenosyl-L-homocysteine + H(+)</text>
        <dbReference type="Rhea" id="RHEA:43156"/>
        <dbReference type="Rhea" id="RHEA-COMP:10367"/>
        <dbReference type="Rhea" id="RHEA-COMP:10368"/>
        <dbReference type="ChEBI" id="CHEBI:15378"/>
        <dbReference type="ChEBI" id="CHEBI:57856"/>
        <dbReference type="ChEBI" id="CHEBI:59789"/>
        <dbReference type="ChEBI" id="CHEBI:73542"/>
        <dbReference type="ChEBI" id="CHEBI:74269"/>
        <dbReference type="EC" id="2.1.1.221"/>
    </reaction>
</comment>
<reference evidence="8 9" key="1">
    <citation type="journal article" date="2024" name="Nat. Commun.">
        <title>Phylogenomics reveals the evolutionary origins of lichenization in chlorophyte algae.</title>
        <authorList>
            <person name="Puginier C."/>
            <person name="Libourel C."/>
            <person name="Otte J."/>
            <person name="Skaloud P."/>
            <person name="Haon M."/>
            <person name="Grisel S."/>
            <person name="Petersen M."/>
            <person name="Berrin J.G."/>
            <person name="Delaux P.M."/>
            <person name="Dal Grande F."/>
            <person name="Keller J."/>
        </authorList>
    </citation>
    <scope>NUCLEOTIDE SEQUENCE [LARGE SCALE GENOMIC DNA]</scope>
    <source>
        <strain evidence="8 9">SAG 245.80</strain>
    </source>
</reference>
<dbReference type="GO" id="GO:0000049">
    <property type="term" value="F:tRNA binding"/>
    <property type="evidence" value="ECO:0007669"/>
    <property type="project" value="TreeGrafter"/>
</dbReference>
<dbReference type="GO" id="GO:0052905">
    <property type="term" value="F:tRNA (guanosine(9)-N1)-methyltransferase activity"/>
    <property type="evidence" value="ECO:0007669"/>
    <property type="project" value="UniProtKB-EC"/>
</dbReference>
<evidence type="ECO:0000256" key="6">
    <source>
        <dbReference type="SAM" id="MobiDB-lite"/>
    </source>
</evidence>
<evidence type="ECO:0000313" key="9">
    <source>
        <dbReference type="Proteomes" id="UP001445335"/>
    </source>
</evidence>
<dbReference type="GO" id="GO:0005634">
    <property type="term" value="C:nucleus"/>
    <property type="evidence" value="ECO:0007669"/>
    <property type="project" value="TreeGrafter"/>
</dbReference>
<evidence type="ECO:0000256" key="2">
    <source>
        <dbReference type="ARBA" id="ARBA00022603"/>
    </source>
</evidence>
<keyword evidence="2" id="KW-0489">Methyltransferase</keyword>
<evidence type="ECO:0000256" key="3">
    <source>
        <dbReference type="ARBA" id="ARBA00022679"/>
    </source>
</evidence>
<proteinExistence type="predicted"/>
<keyword evidence="9" id="KW-1185">Reference proteome</keyword>
<dbReference type="Proteomes" id="UP001445335">
    <property type="component" value="Unassembled WGS sequence"/>
</dbReference>
<name>A0AAW1R3S4_9CHLO</name>
<dbReference type="CDD" id="cd18089">
    <property type="entry name" value="SPOUT_Trm10-like"/>
    <property type="match status" value="1"/>
</dbReference>
<dbReference type="PANTHER" id="PTHR13563:SF13">
    <property type="entry name" value="TRNA METHYLTRANSFERASE 10 HOMOLOG A"/>
    <property type="match status" value="1"/>
</dbReference>
<comment type="caution">
    <text evidence="8">The sequence shown here is derived from an EMBL/GenBank/DDBJ whole genome shotgun (WGS) entry which is preliminary data.</text>
</comment>
<evidence type="ECO:0000256" key="5">
    <source>
        <dbReference type="ARBA" id="ARBA00048434"/>
    </source>
</evidence>
<feature type="region of interest" description="Disordered" evidence="6">
    <location>
        <begin position="1"/>
        <end position="22"/>
    </location>
</feature>
<keyword evidence="3" id="KW-0808">Transferase</keyword>
<dbReference type="EC" id="2.1.1.221" evidence="1"/>
<dbReference type="PANTHER" id="PTHR13563">
    <property type="entry name" value="TRNA (GUANINE-9-) METHYLTRANSFERASE"/>
    <property type="match status" value="1"/>
</dbReference>
<evidence type="ECO:0000256" key="4">
    <source>
        <dbReference type="ARBA" id="ARBA00022691"/>
    </source>
</evidence>
<dbReference type="GO" id="GO:0002939">
    <property type="term" value="P:tRNA N1-guanine methylation"/>
    <property type="evidence" value="ECO:0007669"/>
    <property type="project" value="TreeGrafter"/>
</dbReference>
<evidence type="ECO:0000313" key="8">
    <source>
        <dbReference type="EMBL" id="KAK9828386.1"/>
    </source>
</evidence>
<evidence type="ECO:0000256" key="1">
    <source>
        <dbReference type="ARBA" id="ARBA00012797"/>
    </source>
</evidence>
<dbReference type="AlphaFoldDB" id="A0AAW1R3S4"/>
<dbReference type="InterPro" id="IPR038459">
    <property type="entry name" value="MT_TRM10-typ_sf"/>
</dbReference>